<evidence type="ECO:0000313" key="2">
    <source>
        <dbReference type="EMBL" id="KAK3586988.1"/>
    </source>
</evidence>
<evidence type="ECO:0000313" key="3">
    <source>
        <dbReference type="Proteomes" id="UP001195483"/>
    </source>
</evidence>
<accession>A0AAE0S8K9</accession>
<feature type="region of interest" description="Disordered" evidence="1">
    <location>
        <begin position="90"/>
        <end position="111"/>
    </location>
</feature>
<organism evidence="2 3">
    <name type="scientific">Potamilus streckersoni</name>
    <dbReference type="NCBI Taxonomy" id="2493646"/>
    <lineage>
        <taxon>Eukaryota</taxon>
        <taxon>Metazoa</taxon>
        <taxon>Spiralia</taxon>
        <taxon>Lophotrochozoa</taxon>
        <taxon>Mollusca</taxon>
        <taxon>Bivalvia</taxon>
        <taxon>Autobranchia</taxon>
        <taxon>Heteroconchia</taxon>
        <taxon>Palaeoheterodonta</taxon>
        <taxon>Unionida</taxon>
        <taxon>Unionoidea</taxon>
        <taxon>Unionidae</taxon>
        <taxon>Ambleminae</taxon>
        <taxon>Lampsilini</taxon>
        <taxon>Potamilus</taxon>
    </lineage>
</organism>
<dbReference type="Proteomes" id="UP001195483">
    <property type="component" value="Unassembled WGS sequence"/>
</dbReference>
<feature type="compositionally biased region" description="Polar residues" evidence="1">
    <location>
        <begin position="357"/>
        <end position="366"/>
    </location>
</feature>
<feature type="region of interest" description="Disordered" evidence="1">
    <location>
        <begin position="357"/>
        <end position="381"/>
    </location>
</feature>
<proteinExistence type="predicted"/>
<keyword evidence="3" id="KW-1185">Reference proteome</keyword>
<name>A0AAE0S8K9_9BIVA</name>
<feature type="region of interest" description="Disordered" evidence="1">
    <location>
        <begin position="305"/>
        <end position="335"/>
    </location>
</feature>
<dbReference type="EMBL" id="JAEAOA010001593">
    <property type="protein sequence ID" value="KAK3586988.1"/>
    <property type="molecule type" value="Genomic_DNA"/>
</dbReference>
<dbReference type="InterPro" id="IPR010736">
    <property type="entry name" value="SHIPPO-rpt"/>
</dbReference>
<protein>
    <submittedName>
        <fullName evidence="2">Uncharacterized protein</fullName>
    </submittedName>
</protein>
<reference evidence="2" key="3">
    <citation type="submission" date="2023-05" db="EMBL/GenBank/DDBJ databases">
        <authorList>
            <person name="Smith C.H."/>
        </authorList>
    </citation>
    <scope>NUCLEOTIDE SEQUENCE</scope>
    <source>
        <strain evidence="2">CHS0354</strain>
        <tissue evidence="2">Mantle</tissue>
    </source>
</reference>
<dbReference type="AlphaFoldDB" id="A0AAE0S8K9"/>
<gene>
    <name evidence="2" type="ORF">CHS0354_026704</name>
</gene>
<sequence>MSSVETANLVNPMRARGLGGIIIEENITDPVISQPEVFLDLPSFEDQDITIEQQIGSHERKTVTINAPTKEEEYQENPGDVAKMILDESTKSNTQSHKAWSMNGKGGKMEGGVNMKQAKLKDSGRGHATSDAGYMSDSYVSRPGTKTTYDLDRTRTTGFLWDGSTERDTVSPLTVTVERKPLHDYSQATRAHSDYFSKTPTTVGRFTYVAAAIPQMYGYMSKKKENRFPGRDVLTNGRLRRPPKLIRLATVTMSPKTKPLPKGPSLYYEEPKKARKVITLNEATESRPPLRVDMDGPGPWTYSPRNKPLNETNSPSWTFGAKTQPEKDGGSRTSWEKSWFQSPEVWSNKVDFHSDSAWPTPTQYKQRPTLGPRQRTMPESPSYTIGVRKELSLVKSGADKEPSPVDYDRDKADVIVMKRGPAFSHQFRREGTLIWSSKDKTPGPGTYNPTLNFSKPHNPAFTIRSLRREKSHVLGPFSAF</sequence>
<dbReference type="Pfam" id="PF07004">
    <property type="entry name" value="SHIPPO-rpt"/>
    <property type="match status" value="2"/>
</dbReference>
<reference evidence="2" key="1">
    <citation type="journal article" date="2021" name="Genome Biol. Evol.">
        <title>A High-Quality Reference Genome for a Parasitic Bivalve with Doubly Uniparental Inheritance (Bivalvia: Unionida).</title>
        <authorList>
            <person name="Smith C.H."/>
        </authorList>
    </citation>
    <scope>NUCLEOTIDE SEQUENCE</scope>
    <source>
        <strain evidence="2">CHS0354</strain>
    </source>
</reference>
<comment type="caution">
    <text evidence="2">The sequence shown here is derived from an EMBL/GenBank/DDBJ whole genome shotgun (WGS) entry which is preliminary data.</text>
</comment>
<reference evidence="2" key="2">
    <citation type="journal article" date="2021" name="Genome Biol. Evol.">
        <title>Developing a high-quality reference genome for a parasitic bivalve with doubly uniparental inheritance (Bivalvia: Unionida).</title>
        <authorList>
            <person name="Smith C.H."/>
        </authorList>
    </citation>
    <scope>NUCLEOTIDE SEQUENCE</scope>
    <source>
        <strain evidence="2">CHS0354</strain>
        <tissue evidence="2">Mantle</tissue>
    </source>
</reference>
<evidence type="ECO:0000256" key="1">
    <source>
        <dbReference type="SAM" id="MobiDB-lite"/>
    </source>
</evidence>